<evidence type="ECO:0000313" key="11">
    <source>
        <dbReference type="Proteomes" id="UP001348265"/>
    </source>
</evidence>
<comment type="caution">
    <text evidence="10">The sequence shown here is derived from an EMBL/GenBank/DDBJ whole genome shotgun (WGS) entry which is preliminary data.</text>
</comment>
<dbReference type="InterPro" id="IPR013968">
    <property type="entry name" value="PKS_KR"/>
</dbReference>
<dbReference type="InterPro" id="IPR036736">
    <property type="entry name" value="ACP-like_sf"/>
</dbReference>
<keyword evidence="2" id="KW-0597">Phosphoprotein</keyword>
<dbReference type="SUPFAM" id="SSF55048">
    <property type="entry name" value="Probable ACP-binding domain of malonyl-CoA ACP transacylase"/>
    <property type="match status" value="2"/>
</dbReference>
<dbReference type="Gene3D" id="3.40.366.10">
    <property type="entry name" value="Malonyl-Coenzyme A Acyl Carrier Protein, domain 2"/>
    <property type="match status" value="2"/>
</dbReference>
<dbReference type="InterPro" id="IPR014030">
    <property type="entry name" value="Ketoacyl_synth_N"/>
</dbReference>
<dbReference type="InterPro" id="IPR014031">
    <property type="entry name" value="Ketoacyl_synth_C"/>
</dbReference>
<dbReference type="InterPro" id="IPR016039">
    <property type="entry name" value="Thiolase-like"/>
</dbReference>
<dbReference type="PANTHER" id="PTHR43775:SF51">
    <property type="entry name" value="INACTIVE PHENOLPHTHIOCEROL SYNTHESIS POLYKETIDE SYNTHASE TYPE I PKS1-RELATED"/>
    <property type="match status" value="1"/>
</dbReference>
<feature type="domain" description="Carrier" evidence="8">
    <location>
        <begin position="24"/>
        <end position="99"/>
    </location>
</feature>
<dbReference type="Gene3D" id="1.10.1200.10">
    <property type="entry name" value="ACP-like"/>
    <property type="match status" value="3"/>
</dbReference>
<dbReference type="SUPFAM" id="SSF51735">
    <property type="entry name" value="NAD(P)-binding Rossmann-fold domains"/>
    <property type="match status" value="4"/>
</dbReference>
<accession>A0ABU7X0V5</accession>
<dbReference type="InterPro" id="IPR057326">
    <property type="entry name" value="KR_dom"/>
</dbReference>
<dbReference type="PROSITE" id="PS00606">
    <property type="entry name" value="KS3_1"/>
    <property type="match status" value="2"/>
</dbReference>
<evidence type="ECO:0000256" key="2">
    <source>
        <dbReference type="ARBA" id="ARBA00022553"/>
    </source>
</evidence>
<dbReference type="Gene3D" id="6.10.140.1830">
    <property type="match status" value="1"/>
</dbReference>
<dbReference type="CDD" id="cd00833">
    <property type="entry name" value="PKS"/>
    <property type="match status" value="2"/>
</dbReference>
<dbReference type="InterPro" id="IPR020806">
    <property type="entry name" value="PKS_PP-bd"/>
</dbReference>
<dbReference type="InterPro" id="IPR018201">
    <property type="entry name" value="Ketoacyl_synth_AS"/>
</dbReference>
<evidence type="ECO:0000259" key="8">
    <source>
        <dbReference type="PROSITE" id="PS50075"/>
    </source>
</evidence>
<sequence length="3308" mass="341577">MTAAPAEGELARQLAGLDRSEQERMLTEVVRAEAAVVLGYGSADAVEDRRAFKDLGFDSLTAVELRNRLNSATGLRLPSTLVFDYPTPLALAAFLRGELTGGEAGTAGAAAATVVAAPADEPLAIVGMACRYPGGVGSPREFWELLVSGGDAVGDFPSDRGWDLDGLIDPEGEREGTSYVAQGAFLRDAAEFDAGFFGISPREALAMDPQQRLLLETSWEALERAGIDPASLRESPTGVFAGGFTSGYGLGLSLSNQGDSGAEGHSLTGNATSVLSGRVSYVLGLEGPAVTVDTACSSSLVALHLAAQAVRSGECSLALAGGATVMATPGTFIDFSRQQGLSADGRCRAFSEDADGTGWAEGAGMVVVERLSDAHRNGHKVLAVLRGSAVNQDGASNGLTAPNGPSQQRVIRAALANSGLTTADIDVVEAHGTGTTLGDPIEAQAVLATYGRDRAEDRPLWLGSVKSNIGHTQAAAGVAGVIKMVLALQYGQLPRTLHAEVPSSHVDWEAGAVRLLNEPMDWPSDGDRVRRAAVSAFGMSGTNAHLILEEAPALEPAEVIDGFEDATTPKAAVLAADAGIGAWVLSGRTADALSAQAGRLREWAATHPELEPADVAWSLTATRSIFEHRAVVVGVDREQVLDGLGGLASGVPAGSVVSGVARSNVRPVFAFAGQGSQWVGMGRELAGVSPVFAARLAECAAALASYVDWSLSDVLAGAEGAPALEAADVVQPALWAVMVSLAAVWEAAGVAPEAVVGHSQGEIAAATVAGMLSLEDGARVVALRSRALKVLAGAGGMLSVSRPAVEVEERLVRFGERAALAAVNGPSATVVSGEPAALEELKAEFEAAGARARMVAVDYASHSAQVDRLEEEITSVLAGISPRRGRVPMVSAMTGETLTGEELDAGYWFRSLRATVHYDRAVRVLAGRGHQVFVEVTPHPVLMGAMNDTLVDLAQETGGEPAAVCGTLRRDDGGAERLLISLAEAFVNGAPVDWQAVLPAGEQVELPTYAFRRRRFWPEGMLVLPMPGSTTAGAGTATEAEAGFWAAVEDGDLTRVAETLALEDAGQLGAVLPALASWRRREQDRSATADWRYRTVWSPVAEPDARVLTGTWMLLAPAGCAEELRHQCAAALMARGAEAVVAEVPAGTVDRAELTALLIGAVDPSAVSGVLSLLALDEAPLADHPTVPGGLAATLGLVQALGDAGIEAPLWIATRGAVAAGRGEKLSHPVQAQVWGLGRVVGLEHPERWGGLVDLPKTLDERAGGRLVAVLAGCKENEVAIRAAGILGRRLAHVSGRGTQESWSPRGTVLVTGGTGAIAGHVSQWLAGRGAERLVLTGRSGPAAADAATRAAELANAGVHVDVISCDVSERAPLTSLLSWIGRSGPELSSVMHTAGVLDDGVVDRLDTARLETVLGVKAHGAVLLDELTADLDLDAFVLFSSAASTVGGPGQGNYAAANAFLDALAENRRGRGLAGLSVAWGLWGGGGLGESSEVIRSRMRRMPMPPMEPQLAVRALGEALDGPDAVVTVMEVDWAQLASGAGAADMRVRPLVRDLPEIRELSAATGHAPVLAPAEGELAARVAGLSRSEQERVLTGVVRAEAAAVLGHASADGVQARQAFKDLGFDSLTSVELRNRLNTATGLRLPATLVFDHPTPTALATYLRGELTGQAPETVAAATVSAVPAADEPLAIVGMACRFPGGASTPEGFWELLASGSDAVGGFPTDRGWDLEGIYDPDGERENTSYVAQGAFLRGAAEFDAGFFGISPREALAMDPQQRLMLETSWEALERAGIDPSSLRGSSTGVFAGGFASGYGLGVSAAAGEGGSGVEGHLMTGNATSVLSGRVSYVLGLEGPAVTVDTACSSSLVALNLAAQAVRSGECSMALAGGVTVMATPGTFIDFSRQQGLSADGRCRAFSEEADGTGWAEGAGVLVVERLSDARRNGHKVLALLRGSAVNQDGASNGLTAPNGPSQQRVIRAALASAGLSASEVDVVEAHGTGTKLGDPIEAQALLATYGRDRGDRDALWLGSVKSNIGHTQAAAGVAGVIKMVLALQHGQLPRTLHADVASSHVDWSAGEVRLLTESVPWPVGERPRRAGISAFGISGTNAHVILEEAPAIEARSGSAGQEPVAALEGSGAWVVSGRTAEALSAQAGRLREWVSARPELRPADVGWSLAATRSAFEHRAVVLGTERGALLDGVHSLAAGTSSPVVVSGVARSDVRVGLIFAGQGAQWAGMGRGLYAGSAVFAEMFDRVCGLLELELGTEVRLRDVILEGDGDAAGLADQTLYAQAGLFAFEVALAAVLKAAGVVPDAVVGHSVGEVAAAHVAGVLSLPDACALVAARARLMQELPSGGAMAAINAAETAVIASFEEVPGEVAVAAVNGPQSVVVSGAVDAVDAVVELWRGRGCRVRRLRVSHAFHSPAMVPVLDELRSVAEKLEFRRPEVMWAGALTGELVSEPQAGYWPAQTRQTVRFADAVATLAAEGVSVFLEVGPDGSLSSLGPDAVAEVEGAEPAFLPLQRRDDEGTAGLLTGLARAFVNGAPVDWKRVLPAGEQVELPTYAFRHQRFWPEAPAALSANTSAMGRDGAGSAAETAFWSAVESGDLEQLADTLAVDGDRPFHQVLPALTQWRRRDLERSTTAGWRYRMVWEPVAEPEPGALTGTWLVVVPAQQAAAELAQGCTEALNARGAEVAVVEVPAGTVDRAELAALLGKAADPTAVSGVLSLLALEETPLPDHSAVPAGLAATLALVQALGDADIQAPLWPVTCGAVAAVPGEVPAGTVQAQIWGLGRVIGMEHPDRWGGLVDLPEVLDQRAAARLAAVLGGCGEDQVAVRATGILGRRMRHAAEAGPGEGHWTPRGSALITGGTGAVGGHVARWLAEADAARVVLTGRSGPAADGVAATAAELAARGTRVDVVACDVSDRSALAGLVTWIGTSGPALSTVLHTAAVLDDGVVDRLSAERLQTVLAAKAAGAAHLDELTAGLDLDAFVLFSSAASTLGSAGQGNYAAANSYLDALAENRRARGLTGLSVAWGQWGGGGMADSKEAIRERMKKLPLSAMDPRSAVRALGESLHGPDPVVTVMDVDWAVLAQSAANLTEVPLVRDLPAVRRLATVGNRAAEESASPEGELARRLAGLDRAGQERTLTDLVRAEAAMVLGHSSAEAVQDQQAFKDLGFDSLTAVELRNRLNTATGLRVPVTLIFDHPTPVAVAAWLRTELAPDEPTALPVLDDLDRLEAGLLSAAPDQDTNERITRRLQSILSNWIEKQGRSDSGSGGVEIESATPDEMFEFLDRELGLSD</sequence>
<dbReference type="RefSeq" id="WP_331788611.1">
    <property type="nucleotide sequence ID" value="NZ_JAVFKM010000016.1"/>
</dbReference>
<dbReference type="InterPro" id="IPR016035">
    <property type="entry name" value="Acyl_Trfase/lysoPLipase"/>
</dbReference>
<keyword evidence="3" id="KW-0808">Transferase</keyword>
<keyword evidence="1" id="KW-0596">Phosphopantetheine</keyword>
<dbReference type="Gene3D" id="3.40.50.11460">
    <property type="match status" value="1"/>
</dbReference>
<dbReference type="PROSITE" id="PS00012">
    <property type="entry name" value="PHOSPHOPANTETHEINE"/>
    <property type="match status" value="3"/>
</dbReference>
<dbReference type="InterPro" id="IPR006162">
    <property type="entry name" value="Ppantetheine_attach_site"/>
</dbReference>
<protein>
    <submittedName>
        <fullName evidence="10">SDR family NAD(P)-dependent oxidoreductase</fullName>
    </submittedName>
</protein>
<feature type="domain" description="Ketosynthase family 3 (KS3)" evidence="9">
    <location>
        <begin position="1688"/>
        <end position="2118"/>
    </location>
</feature>
<dbReference type="SUPFAM" id="SSF47336">
    <property type="entry name" value="ACP-like"/>
    <property type="match status" value="3"/>
</dbReference>
<dbReference type="InterPro" id="IPR050091">
    <property type="entry name" value="PKS_NRPS_Biosynth_Enz"/>
</dbReference>
<evidence type="ECO:0000256" key="1">
    <source>
        <dbReference type="ARBA" id="ARBA00022450"/>
    </source>
</evidence>
<keyword evidence="5" id="KW-0511">Multifunctional enzyme</keyword>
<dbReference type="SUPFAM" id="SSF53901">
    <property type="entry name" value="Thiolase-like"/>
    <property type="match status" value="2"/>
</dbReference>
<dbReference type="InterPro" id="IPR041618">
    <property type="entry name" value="PKS_DE"/>
</dbReference>
<evidence type="ECO:0000256" key="5">
    <source>
        <dbReference type="ARBA" id="ARBA00023268"/>
    </source>
</evidence>
<dbReference type="Gene3D" id="3.30.70.3290">
    <property type="match status" value="2"/>
</dbReference>
<dbReference type="Pfam" id="PF08659">
    <property type="entry name" value="KR"/>
    <property type="match status" value="2"/>
</dbReference>
<dbReference type="InterPro" id="IPR016036">
    <property type="entry name" value="Malonyl_transacylase_ACP-bd"/>
</dbReference>
<evidence type="ECO:0000313" key="10">
    <source>
        <dbReference type="EMBL" id="MEF3117082.1"/>
    </source>
</evidence>
<dbReference type="InterPro" id="IPR014043">
    <property type="entry name" value="Acyl_transferase_dom"/>
</dbReference>
<keyword evidence="6" id="KW-0012">Acyltransferase</keyword>
<organism evidence="10 11">
    <name type="scientific">Streptomyces chrestomyceticus</name>
    <dbReference type="NCBI Taxonomy" id="68185"/>
    <lineage>
        <taxon>Bacteria</taxon>
        <taxon>Bacillati</taxon>
        <taxon>Actinomycetota</taxon>
        <taxon>Actinomycetes</taxon>
        <taxon>Kitasatosporales</taxon>
        <taxon>Streptomycetaceae</taxon>
        <taxon>Streptomyces</taxon>
    </lineage>
</organism>
<dbReference type="NCBIfam" id="NF045894">
    <property type="entry name" value="PKS_plus_SDR"/>
    <property type="match status" value="2"/>
</dbReference>
<gene>
    <name evidence="10" type="ORF">RB636_28310</name>
</gene>
<dbReference type="InterPro" id="IPR032821">
    <property type="entry name" value="PKS_assoc"/>
</dbReference>
<evidence type="ECO:0000256" key="7">
    <source>
        <dbReference type="SAM" id="MobiDB-lite"/>
    </source>
</evidence>
<dbReference type="PROSITE" id="PS50075">
    <property type="entry name" value="CARRIER"/>
    <property type="match status" value="3"/>
</dbReference>
<proteinExistence type="predicted"/>
<dbReference type="PROSITE" id="PS52004">
    <property type="entry name" value="KS3_2"/>
    <property type="match status" value="2"/>
</dbReference>
<dbReference type="SMART" id="SM01294">
    <property type="entry name" value="PKS_PP_betabranch"/>
    <property type="match status" value="3"/>
</dbReference>
<dbReference type="InterPro" id="IPR001227">
    <property type="entry name" value="Ac_transferase_dom_sf"/>
</dbReference>
<dbReference type="SMART" id="SM00825">
    <property type="entry name" value="PKS_KS"/>
    <property type="match status" value="2"/>
</dbReference>
<keyword evidence="4" id="KW-0045">Antibiotic biosynthesis</keyword>
<name>A0ABU7X0V5_9ACTN</name>
<dbReference type="SMART" id="SM00822">
    <property type="entry name" value="PKS_KR"/>
    <property type="match status" value="2"/>
</dbReference>
<keyword evidence="11" id="KW-1185">Reference proteome</keyword>
<dbReference type="Pfam" id="PF00550">
    <property type="entry name" value="PP-binding"/>
    <property type="match status" value="3"/>
</dbReference>
<dbReference type="InterPro" id="IPR009081">
    <property type="entry name" value="PP-bd_ACP"/>
</dbReference>
<dbReference type="Pfam" id="PF00698">
    <property type="entry name" value="Acyl_transf_1"/>
    <property type="match status" value="2"/>
</dbReference>
<dbReference type="InterPro" id="IPR036291">
    <property type="entry name" value="NAD(P)-bd_dom_sf"/>
</dbReference>
<dbReference type="Proteomes" id="UP001348265">
    <property type="component" value="Unassembled WGS sequence"/>
</dbReference>
<dbReference type="Pfam" id="PF18369">
    <property type="entry name" value="PKS_DE"/>
    <property type="match status" value="2"/>
</dbReference>
<reference evidence="10 11" key="1">
    <citation type="submission" date="2023-08" db="EMBL/GenBank/DDBJ databases">
        <authorList>
            <person name="Sharma P."/>
            <person name="Verma V."/>
            <person name="Mohan M.K."/>
            <person name="Dubey A.K."/>
        </authorList>
    </citation>
    <scope>NUCLEOTIDE SEQUENCE [LARGE SCALE GENOMIC DNA]</scope>
    <source>
        <strain evidence="10 11">ADP4</strain>
    </source>
</reference>
<feature type="domain" description="Carrier" evidence="8">
    <location>
        <begin position="3152"/>
        <end position="3227"/>
    </location>
</feature>
<evidence type="ECO:0000256" key="6">
    <source>
        <dbReference type="ARBA" id="ARBA00023315"/>
    </source>
</evidence>
<dbReference type="SUPFAM" id="SSF52151">
    <property type="entry name" value="FabD/lysophospholipase-like"/>
    <property type="match status" value="2"/>
</dbReference>
<evidence type="ECO:0000256" key="4">
    <source>
        <dbReference type="ARBA" id="ARBA00023194"/>
    </source>
</evidence>
<dbReference type="Pfam" id="PF16197">
    <property type="entry name" value="KAsynt_C_assoc"/>
    <property type="match status" value="2"/>
</dbReference>
<dbReference type="Gene3D" id="3.40.47.10">
    <property type="match status" value="2"/>
</dbReference>
<dbReference type="EMBL" id="JAVFKM010000016">
    <property type="protein sequence ID" value="MEF3117082.1"/>
    <property type="molecule type" value="Genomic_DNA"/>
</dbReference>
<feature type="domain" description="Carrier" evidence="8">
    <location>
        <begin position="1593"/>
        <end position="1668"/>
    </location>
</feature>
<feature type="region of interest" description="Disordered" evidence="7">
    <location>
        <begin position="3275"/>
        <end position="3294"/>
    </location>
</feature>
<dbReference type="SMART" id="SM00827">
    <property type="entry name" value="PKS_AT"/>
    <property type="match status" value="2"/>
</dbReference>
<dbReference type="SMART" id="SM00823">
    <property type="entry name" value="PKS_PP"/>
    <property type="match status" value="3"/>
</dbReference>
<dbReference type="Pfam" id="PF00109">
    <property type="entry name" value="ketoacyl-synt"/>
    <property type="match status" value="2"/>
</dbReference>
<dbReference type="InterPro" id="IPR020841">
    <property type="entry name" value="PKS_Beta-ketoAc_synthase_dom"/>
</dbReference>
<dbReference type="Gene3D" id="3.40.50.720">
    <property type="entry name" value="NAD(P)-binding Rossmann-like Domain"/>
    <property type="match status" value="2"/>
</dbReference>
<evidence type="ECO:0000256" key="3">
    <source>
        <dbReference type="ARBA" id="ARBA00022679"/>
    </source>
</evidence>
<feature type="domain" description="Ketosynthase family 3 (KS3)" evidence="9">
    <location>
        <begin position="120"/>
        <end position="550"/>
    </location>
</feature>
<dbReference type="CDD" id="cd08952">
    <property type="entry name" value="KR_1_SDR_x"/>
    <property type="match status" value="2"/>
</dbReference>
<dbReference type="Pfam" id="PF02801">
    <property type="entry name" value="Ketoacyl-synt_C"/>
    <property type="match status" value="2"/>
</dbReference>
<dbReference type="PANTHER" id="PTHR43775">
    <property type="entry name" value="FATTY ACID SYNTHASE"/>
    <property type="match status" value="1"/>
</dbReference>
<evidence type="ECO:0000259" key="9">
    <source>
        <dbReference type="PROSITE" id="PS52004"/>
    </source>
</evidence>